<evidence type="ECO:0000313" key="2">
    <source>
        <dbReference type="EMBL" id="CAB4736029.1"/>
    </source>
</evidence>
<proteinExistence type="predicted"/>
<feature type="compositionally biased region" description="Basic residues" evidence="1">
    <location>
        <begin position="212"/>
        <end position="222"/>
    </location>
</feature>
<protein>
    <submittedName>
        <fullName evidence="2">Unannotated protein</fullName>
    </submittedName>
</protein>
<organism evidence="2">
    <name type="scientific">freshwater metagenome</name>
    <dbReference type="NCBI Taxonomy" id="449393"/>
    <lineage>
        <taxon>unclassified sequences</taxon>
        <taxon>metagenomes</taxon>
        <taxon>ecological metagenomes</taxon>
    </lineage>
</organism>
<accession>A0A6J6SPD1</accession>
<evidence type="ECO:0000256" key="1">
    <source>
        <dbReference type="SAM" id="MobiDB-lite"/>
    </source>
</evidence>
<dbReference type="EMBL" id="CAEZYW010000053">
    <property type="protein sequence ID" value="CAB4736029.1"/>
    <property type="molecule type" value="Genomic_DNA"/>
</dbReference>
<gene>
    <name evidence="2" type="ORF">UFOPK2786_00497</name>
</gene>
<sequence>MGICPLWEWAGKENCERLSERGLPFLAGASQFADHERQFDPAGCPLGRAAHVGRISRGKPDDPAVVAEVVVAQVRVPVEAELTPDEPVEAEHEEVGEEVGARLLTRQVGDDVCAGIQVVAVVAAESLDPVTQADLVEGTVGAAIGIGDGNALVSRHQLEDERLDARGDLLGGVVEQRRQREVIDGPATLLADLGDVGAQGPAADERDAVASRGRRAHRRTGR</sequence>
<feature type="region of interest" description="Disordered" evidence="1">
    <location>
        <begin position="194"/>
        <end position="222"/>
    </location>
</feature>
<dbReference type="AlphaFoldDB" id="A0A6J6SPD1"/>
<reference evidence="2" key="1">
    <citation type="submission" date="2020-05" db="EMBL/GenBank/DDBJ databases">
        <authorList>
            <person name="Chiriac C."/>
            <person name="Salcher M."/>
            <person name="Ghai R."/>
            <person name="Kavagutti S V."/>
        </authorList>
    </citation>
    <scope>NUCLEOTIDE SEQUENCE</scope>
</reference>
<name>A0A6J6SPD1_9ZZZZ</name>